<name>A0A9D1V3F7_9FIRM</name>
<reference evidence="12" key="1">
    <citation type="journal article" date="2021" name="PeerJ">
        <title>Extensive microbial diversity within the chicken gut microbiome revealed by metagenomics and culture.</title>
        <authorList>
            <person name="Gilroy R."/>
            <person name="Ravi A."/>
            <person name="Getino M."/>
            <person name="Pursley I."/>
            <person name="Horton D.L."/>
            <person name="Alikhan N.F."/>
            <person name="Baker D."/>
            <person name="Gharbi K."/>
            <person name="Hall N."/>
            <person name="Watson M."/>
            <person name="Adriaenssens E.M."/>
            <person name="Foster-Nyarko E."/>
            <person name="Jarju S."/>
            <person name="Secka A."/>
            <person name="Antonio M."/>
            <person name="Oren A."/>
            <person name="Chaudhuri R.R."/>
            <person name="La Ragione R."/>
            <person name="Hildebrand F."/>
            <person name="Pallen M.J."/>
        </authorList>
    </citation>
    <scope>NUCLEOTIDE SEQUENCE</scope>
    <source>
        <strain evidence="12">2239</strain>
    </source>
</reference>
<evidence type="ECO:0000256" key="1">
    <source>
        <dbReference type="ARBA" id="ARBA00003618"/>
    </source>
</evidence>
<dbReference type="InterPro" id="IPR003395">
    <property type="entry name" value="RecF/RecN/SMC_N"/>
</dbReference>
<evidence type="ECO:0000256" key="2">
    <source>
        <dbReference type="ARBA" id="ARBA00009441"/>
    </source>
</evidence>
<evidence type="ECO:0000256" key="7">
    <source>
        <dbReference type="ARBA" id="ARBA00023204"/>
    </source>
</evidence>
<dbReference type="PIRSF" id="PIRSF003128">
    <property type="entry name" value="RecN"/>
    <property type="match status" value="1"/>
</dbReference>
<gene>
    <name evidence="12" type="primary">recN</name>
    <name evidence="12" type="ORF">H9865_04605</name>
</gene>
<evidence type="ECO:0000313" key="13">
    <source>
        <dbReference type="Proteomes" id="UP000824193"/>
    </source>
</evidence>
<dbReference type="Proteomes" id="UP000824193">
    <property type="component" value="Unassembled WGS sequence"/>
</dbReference>
<dbReference type="GO" id="GO:0005524">
    <property type="term" value="F:ATP binding"/>
    <property type="evidence" value="ECO:0007669"/>
    <property type="project" value="UniProtKB-KW"/>
</dbReference>
<dbReference type="GO" id="GO:0009432">
    <property type="term" value="P:SOS response"/>
    <property type="evidence" value="ECO:0007669"/>
    <property type="project" value="TreeGrafter"/>
</dbReference>
<dbReference type="SUPFAM" id="SSF52540">
    <property type="entry name" value="P-loop containing nucleoside triphosphate hydrolases"/>
    <property type="match status" value="1"/>
</dbReference>
<proteinExistence type="inferred from homology"/>
<evidence type="ECO:0000313" key="12">
    <source>
        <dbReference type="EMBL" id="HIX05377.1"/>
    </source>
</evidence>
<dbReference type="AlphaFoldDB" id="A0A9D1V3F7"/>
<keyword evidence="6" id="KW-0067">ATP-binding</keyword>
<evidence type="ECO:0000256" key="4">
    <source>
        <dbReference type="ARBA" id="ARBA00022741"/>
    </source>
</evidence>
<dbReference type="GO" id="GO:0006281">
    <property type="term" value="P:DNA repair"/>
    <property type="evidence" value="ECO:0007669"/>
    <property type="project" value="UniProtKB-KW"/>
</dbReference>
<dbReference type="InterPro" id="IPR027417">
    <property type="entry name" value="P-loop_NTPase"/>
</dbReference>
<comment type="function">
    <text evidence="1 9">May be involved in recombinational repair of damaged DNA.</text>
</comment>
<evidence type="ECO:0000256" key="9">
    <source>
        <dbReference type="PIRNR" id="PIRNR003128"/>
    </source>
</evidence>
<keyword evidence="5 9" id="KW-0227">DNA damage</keyword>
<dbReference type="NCBIfam" id="TIGR00634">
    <property type="entry name" value="recN"/>
    <property type="match status" value="1"/>
</dbReference>
<sequence>MLKNLKIENVAVIEKAEAEFSSGLNVLTGETGAGKSILIDSINAILGNRTSRDLVRTGAGKACIWATFTGLPEAVRSQLEQAGYEAGDELLLYREISAEGKSNCRVNGMPATAAMLRDLSSGLINIHGQHDNQNLTNPSRHLALLDLYAQNEKQYSEYRQVYRQLIAVKRQADALQMDEAEKQRRLELLRFQVDEIESAALQPEEEEQLTARRQVLSHAQTILEQVSAAHNALAGGDDFGGAADLLGDAAGQLEGAAQLDESLQSAYERLNDLYYTARELATDLADRLESYGMDPAELDRVETRLDEIYRLKQKYGGSVEKVLEHGQAAREELENIEQSDETLAKLNAEKQALYRQAKEKAEALTQTRLNAFRDLEEKLVEACTFLNMPGVRFALQHSRGPLAGAGQDTLEFYISPNPGETPKPLAKIASGGELSRIMLALKSALAEKDAIHTVIYDEIDTGVSGSAAGRIGQMLKQTSAGRQVICITHTAQIAALADRHLLIQKNVEGERTYTKLYPLDGDGRVRELARIISGDQITPIALANAREMLGLDP</sequence>
<dbReference type="PANTHER" id="PTHR11059">
    <property type="entry name" value="DNA REPAIR PROTEIN RECN"/>
    <property type="match status" value="1"/>
</dbReference>
<dbReference type="FunFam" id="3.40.50.300:FF:000319">
    <property type="entry name" value="DNA repair protein RecN"/>
    <property type="match status" value="1"/>
</dbReference>
<evidence type="ECO:0000256" key="10">
    <source>
        <dbReference type="SAM" id="Coils"/>
    </source>
</evidence>
<comment type="caution">
    <text evidence="12">The sequence shown here is derived from an EMBL/GenBank/DDBJ whole genome shotgun (WGS) entry which is preliminary data.</text>
</comment>
<dbReference type="PANTHER" id="PTHR11059:SF0">
    <property type="entry name" value="DNA REPAIR PROTEIN RECN"/>
    <property type="match status" value="1"/>
</dbReference>
<keyword evidence="7 9" id="KW-0234">DNA repair</keyword>
<dbReference type="InterPro" id="IPR004604">
    <property type="entry name" value="DNA_recomb/repair_RecN"/>
</dbReference>
<dbReference type="CDD" id="cd03241">
    <property type="entry name" value="ABC_RecN"/>
    <property type="match status" value="2"/>
</dbReference>
<comment type="similarity">
    <text evidence="2 9">Belongs to the RecN family.</text>
</comment>
<evidence type="ECO:0000256" key="3">
    <source>
        <dbReference type="ARBA" id="ARBA00021315"/>
    </source>
</evidence>
<reference evidence="12" key="2">
    <citation type="submission" date="2021-04" db="EMBL/GenBank/DDBJ databases">
        <authorList>
            <person name="Gilroy R."/>
        </authorList>
    </citation>
    <scope>NUCLEOTIDE SEQUENCE</scope>
    <source>
        <strain evidence="12">2239</strain>
    </source>
</reference>
<organism evidence="12 13">
    <name type="scientific">Candidatus Allofournierella pullicola</name>
    <dbReference type="NCBI Taxonomy" id="2838596"/>
    <lineage>
        <taxon>Bacteria</taxon>
        <taxon>Bacillati</taxon>
        <taxon>Bacillota</taxon>
        <taxon>Clostridia</taxon>
        <taxon>Eubacteriales</taxon>
        <taxon>Oscillospiraceae</taxon>
        <taxon>Allofournierella</taxon>
    </lineage>
</organism>
<evidence type="ECO:0000256" key="5">
    <source>
        <dbReference type="ARBA" id="ARBA00022763"/>
    </source>
</evidence>
<dbReference type="EMBL" id="DXFW01000012">
    <property type="protein sequence ID" value="HIX05377.1"/>
    <property type="molecule type" value="Genomic_DNA"/>
</dbReference>
<protein>
    <recommendedName>
        <fullName evidence="3 9">DNA repair protein RecN</fullName>
    </recommendedName>
    <alternativeName>
        <fullName evidence="8 9">Recombination protein N</fullName>
    </alternativeName>
</protein>
<dbReference type="Gene3D" id="3.40.50.300">
    <property type="entry name" value="P-loop containing nucleotide triphosphate hydrolases"/>
    <property type="match status" value="2"/>
</dbReference>
<feature type="domain" description="RecF/RecN/SMC N-terminal" evidence="11">
    <location>
        <begin position="1"/>
        <end position="506"/>
    </location>
</feature>
<dbReference type="GO" id="GO:0043590">
    <property type="term" value="C:bacterial nucleoid"/>
    <property type="evidence" value="ECO:0007669"/>
    <property type="project" value="TreeGrafter"/>
</dbReference>
<keyword evidence="10" id="KW-0175">Coiled coil</keyword>
<dbReference type="GO" id="GO:0006310">
    <property type="term" value="P:DNA recombination"/>
    <property type="evidence" value="ECO:0007669"/>
    <property type="project" value="InterPro"/>
</dbReference>
<dbReference type="Pfam" id="PF02463">
    <property type="entry name" value="SMC_N"/>
    <property type="match status" value="1"/>
</dbReference>
<evidence type="ECO:0000256" key="6">
    <source>
        <dbReference type="ARBA" id="ARBA00022840"/>
    </source>
</evidence>
<keyword evidence="4" id="KW-0547">Nucleotide-binding</keyword>
<evidence type="ECO:0000259" key="11">
    <source>
        <dbReference type="Pfam" id="PF02463"/>
    </source>
</evidence>
<feature type="coiled-coil region" evidence="10">
    <location>
        <begin position="319"/>
        <end position="367"/>
    </location>
</feature>
<evidence type="ECO:0000256" key="8">
    <source>
        <dbReference type="ARBA" id="ARBA00033408"/>
    </source>
</evidence>
<accession>A0A9D1V3F7</accession>